<keyword evidence="1" id="KW-0732">Signal</keyword>
<sequence>MKKATLFTAFLFASAATFAQTWKLDKAHAKVGFTVTHLLVSEVDGNFKTFDATLTSSKPDFSDAVVELTADVNSIDTDNERRDSDLKSDKFFDAAKFPTLTFKSKTFQKVEGKKYKVTGDMTMHGVTKPVTLDVTLNGPIQHPMSKKDVAGFKITGELKRSDFGIGPNMTTAVVSDEIALRANAEFGKQ</sequence>
<dbReference type="SMART" id="SM00867">
    <property type="entry name" value="YceI"/>
    <property type="match status" value="1"/>
</dbReference>
<keyword evidence="4" id="KW-1185">Reference proteome</keyword>
<comment type="caution">
    <text evidence="3">The sequence shown here is derived from an EMBL/GenBank/DDBJ whole genome shotgun (WGS) entry which is preliminary data.</text>
</comment>
<name>A0A3P1BSY8_9BACT</name>
<dbReference type="PANTHER" id="PTHR34406">
    <property type="entry name" value="PROTEIN YCEI"/>
    <property type="match status" value="1"/>
</dbReference>
<feature type="domain" description="Lipid/polyisoprenoid-binding YceI-like" evidence="2">
    <location>
        <begin position="21"/>
        <end position="187"/>
    </location>
</feature>
<evidence type="ECO:0000259" key="2">
    <source>
        <dbReference type="SMART" id="SM00867"/>
    </source>
</evidence>
<evidence type="ECO:0000313" key="3">
    <source>
        <dbReference type="EMBL" id="RRB04033.1"/>
    </source>
</evidence>
<dbReference type="PANTHER" id="PTHR34406:SF1">
    <property type="entry name" value="PROTEIN YCEI"/>
    <property type="match status" value="1"/>
</dbReference>
<organism evidence="3 4">
    <name type="scientific">Larkinella rosea</name>
    <dbReference type="NCBI Taxonomy" id="2025312"/>
    <lineage>
        <taxon>Bacteria</taxon>
        <taxon>Pseudomonadati</taxon>
        <taxon>Bacteroidota</taxon>
        <taxon>Cytophagia</taxon>
        <taxon>Cytophagales</taxon>
        <taxon>Spirosomataceae</taxon>
        <taxon>Larkinella</taxon>
    </lineage>
</organism>
<proteinExistence type="predicted"/>
<feature type="signal peptide" evidence="1">
    <location>
        <begin position="1"/>
        <end position="19"/>
    </location>
</feature>
<dbReference type="AlphaFoldDB" id="A0A3P1BSY8"/>
<dbReference type="Pfam" id="PF04264">
    <property type="entry name" value="YceI"/>
    <property type="match status" value="1"/>
</dbReference>
<dbReference type="InterPro" id="IPR007372">
    <property type="entry name" value="Lipid/polyisoprenoid-bd_YceI"/>
</dbReference>
<dbReference type="EMBL" id="RQJO01000008">
    <property type="protein sequence ID" value="RRB04033.1"/>
    <property type="molecule type" value="Genomic_DNA"/>
</dbReference>
<accession>A0A3P1BSY8</accession>
<feature type="chain" id="PRO_5018106396" evidence="1">
    <location>
        <begin position="20"/>
        <end position="189"/>
    </location>
</feature>
<dbReference type="RefSeq" id="WP_124874355.1">
    <property type="nucleotide sequence ID" value="NZ_RQJO01000008.1"/>
</dbReference>
<dbReference type="Proteomes" id="UP000271925">
    <property type="component" value="Unassembled WGS sequence"/>
</dbReference>
<protein>
    <submittedName>
        <fullName evidence="3">Polyisoprenoid-binding protein</fullName>
    </submittedName>
</protein>
<gene>
    <name evidence="3" type="ORF">EHT25_10925</name>
</gene>
<dbReference type="SUPFAM" id="SSF101874">
    <property type="entry name" value="YceI-like"/>
    <property type="match status" value="1"/>
</dbReference>
<dbReference type="InterPro" id="IPR036761">
    <property type="entry name" value="TTHA0802/YceI-like_sf"/>
</dbReference>
<evidence type="ECO:0000256" key="1">
    <source>
        <dbReference type="SAM" id="SignalP"/>
    </source>
</evidence>
<dbReference type="OrthoDB" id="9811006at2"/>
<dbReference type="Gene3D" id="2.40.128.110">
    <property type="entry name" value="Lipid/polyisoprenoid-binding, YceI-like"/>
    <property type="match status" value="1"/>
</dbReference>
<evidence type="ECO:0000313" key="4">
    <source>
        <dbReference type="Proteomes" id="UP000271925"/>
    </source>
</evidence>
<reference evidence="3 4" key="1">
    <citation type="submission" date="2018-11" db="EMBL/GenBank/DDBJ databases">
        <authorList>
            <person name="Zhou Z."/>
            <person name="Wang G."/>
        </authorList>
    </citation>
    <scope>NUCLEOTIDE SEQUENCE [LARGE SCALE GENOMIC DNA]</scope>
    <source>
        <strain evidence="3 4">KCTC52004</strain>
    </source>
</reference>